<feature type="domain" description="DUF6443" evidence="2">
    <location>
        <begin position="95"/>
        <end position="221"/>
    </location>
</feature>
<feature type="signal peptide" evidence="1">
    <location>
        <begin position="1"/>
        <end position="21"/>
    </location>
</feature>
<comment type="caution">
    <text evidence="3">The sequence shown here is derived from an EMBL/GenBank/DDBJ whole genome shotgun (WGS) entry which is preliminary data.</text>
</comment>
<name>A0A7K1XU47_9SPHI</name>
<accession>A0A7K1XU47</accession>
<reference evidence="3 4" key="1">
    <citation type="submission" date="2019-11" db="EMBL/GenBank/DDBJ databases">
        <title>Pedobacter sp. HMF7056 Genome sequencing and assembly.</title>
        <authorList>
            <person name="Kang H."/>
            <person name="Kim H."/>
            <person name="Joh K."/>
        </authorList>
    </citation>
    <scope>NUCLEOTIDE SEQUENCE [LARGE SCALE GENOMIC DNA]</scope>
    <source>
        <strain evidence="3 4">HMF7056</strain>
    </source>
</reference>
<dbReference type="AlphaFoldDB" id="A0A7K1XU47"/>
<sequence length="1229" mass="136824">MNINKIFVCVAFIAAAFKSTAQQHVSLNTYSGQAEVKASQSITLLPGFTITAGSTFRAYISSVADVCIPLQSQPSLSTTFTLSRSVLAPGFTLPAQLTSASTCEVSEGVQYYDGLGRVIQTVSTKASPTGKDIVQPNYYDNFGRTPRSYLPYTVNGNDGGFRPSALAEQASYYNSAPTGVASTAAPFADTRYDLSPFSRQVEQAAPGTPWQLSGGHTVKSSFLVNDHTVLNPSTSTGSRRVAKYWASTNTNGTRTLNRAGGTAIYDDNSLYVTVKKDENWQSGCAGTVEQYYDKAGRLLVNRIYNQLPNGQIQMLSTYYVYDEYNNLCYLIPPQAEPDNDNAITQAVLDDLCYQYRFDERNRVVEKKVPGRGWEYIVYNSIGQTVMTQDAVQRNKSPQEWTFARYDGLGRKLMTGIYQHPGSTADANISAPANSIRALLQEIAYTQTYAYEYRSSGGTQGYSNRTVPQANISAYLEVSYYDDYNIPGLPGTYSQAALASSNRTSGLPTASKRAVLNNLSHYLWSVSVYDDEGDVVKSINQHYLGGLLNEGNYDETAVNYSFIGQVIGTSRAHKVNWGTTAIIKQDFEYDAQGRNVYTKQKTNNSPEIILSKFEYNDLGQLRTKKLHSEDSGTNFLHSITYGYNERGWMTSVSSGLFTEQMRYNDPQHGSTARYNGDLSEQEYTMPSTGAQWVGYSYDKLGRLTAGSASRGFYESNISYDKAGNILSMNRDGGTLSYNYLSGTNRLGSVSGGGLNTATYQYDLNGNTVYDGSKVNVNVGYNMLNLPQTISGSQSITYTYDAFGGMLRKQSSTAVDYISGIQYTNANIEFIHTSEGRYRVSDGKYLYDLADHLGNVRVTFGKDPNNGSATRMQEDEYYPFGKRRPVEPVSLNNFYLYNGKEYQPELKEYDYGARFYNPETARWNVVDPMPDGYESQSPYNYVYNNPVNMVDPSGMFGMKLNPWIKPQGESIWKAKWIPDGTPIPAGWEYVGDDNFLFGMLQLSVVPIHANQMSPWERYDFRAALGLSGEDLYRFTNGKTDYRLKYVSDSYRDYRIAFNASRDPLVDMFNVGMLAWGAGDVYMLGRLGYMAGARYIAGRAVQRIAAEEAAGIGANRAVNYASHGGEFLDDGARMVEQGLAAKGVSVIGPRATYREFAKKIGANFLNVTDEAWTMRKNVEFLQEVVKRGDDIIFSGKYNPLKLDPNSVLGQEIRYLQRHGYSWTDDFSRMIKK</sequence>
<evidence type="ECO:0000259" key="2">
    <source>
        <dbReference type="Pfam" id="PF20041"/>
    </source>
</evidence>
<feature type="chain" id="PRO_5029655037" evidence="1">
    <location>
        <begin position="22"/>
        <end position="1229"/>
    </location>
</feature>
<dbReference type="InterPro" id="IPR022385">
    <property type="entry name" value="Rhs_assc_core"/>
</dbReference>
<dbReference type="InterPro" id="IPR050708">
    <property type="entry name" value="T6SS_VgrG/RHS"/>
</dbReference>
<evidence type="ECO:0000313" key="3">
    <source>
        <dbReference type="EMBL" id="MXV14541.1"/>
    </source>
</evidence>
<dbReference type="InterPro" id="IPR045619">
    <property type="entry name" value="DUF6443"/>
</dbReference>
<dbReference type="EMBL" id="WVHS01000001">
    <property type="protein sequence ID" value="MXV14541.1"/>
    <property type="molecule type" value="Genomic_DNA"/>
</dbReference>
<gene>
    <name evidence="3" type="ORF">GS398_04460</name>
</gene>
<dbReference type="Proteomes" id="UP000451233">
    <property type="component" value="Unassembled WGS sequence"/>
</dbReference>
<dbReference type="Pfam" id="PF20041">
    <property type="entry name" value="DUF6443"/>
    <property type="match status" value="1"/>
</dbReference>
<dbReference type="RefSeq" id="WP_160905506.1">
    <property type="nucleotide sequence ID" value="NZ_WVHS01000001.1"/>
</dbReference>
<dbReference type="PANTHER" id="PTHR32305:SF15">
    <property type="entry name" value="PROTEIN RHSA-RELATED"/>
    <property type="match status" value="1"/>
</dbReference>
<proteinExistence type="predicted"/>
<keyword evidence="4" id="KW-1185">Reference proteome</keyword>
<keyword evidence="1" id="KW-0732">Signal</keyword>
<dbReference type="PANTHER" id="PTHR32305">
    <property type="match status" value="1"/>
</dbReference>
<evidence type="ECO:0000256" key="1">
    <source>
        <dbReference type="SAM" id="SignalP"/>
    </source>
</evidence>
<dbReference type="Gene3D" id="2.180.10.10">
    <property type="entry name" value="RHS repeat-associated core"/>
    <property type="match status" value="1"/>
</dbReference>
<evidence type="ECO:0000313" key="4">
    <source>
        <dbReference type="Proteomes" id="UP000451233"/>
    </source>
</evidence>
<dbReference type="NCBIfam" id="NF045639">
    <property type="entry name" value="GCX_COOH"/>
    <property type="match status" value="1"/>
</dbReference>
<dbReference type="InterPro" id="IPR055015">
    <property type="entry name" value="GCX_COOH"/>
</dbReference>
<dbReference type="NCBIfam" id="TIGR03696">
    <property type="entry name" value="Rhs_assc_core"/>
    <property type="match status" value="1"/>
</dbReference>
<protein>
    <submittedName>
        <fullName evidence="3">RHS repeat-associated core domain-containing protein</fullName>
    </submittedName>
</protein>
<organism evidence="3 4">
    <name type="scientific">Hufsiella ginkgonis</name>
    <dbReference type="NCBI Taxonomy" id="2695274"/>
    <lineage>
        <taxon>Bacteria</taxon>
        <taxon>Pseudomonadati</taxon>
        <taxon>Bacteroidota</taxon>
        <taxon>Sphingobacteriia</taxon>
        <taxon>Sphingobacteriales</taxon>
        <taxon>Sphingobacteriaceae</taxon>
        <taxon>Hufsiella</taxon>
    </lineage>
</organism>